<name>A0A2N9EHU7_FAGSY</name>
<gene>
    <name evidence="2" type="ORF">FSB_LOCUS6388</name>
</gene>
<organism evidence="2">
    <name type="scientific">Fagus sylvatica</name>
    <name type="common">Beechnut</name>
    <dbReference type="NCBI Taxonomy" id="28930"/>
    <lineage>
        <taxon>Eukaryota</taxon>
        <taxon>Viridiplantae</taxon>
        <taxon>Streptophyta</taxon>
        <taxon>Embryophyta</taxon>
        <taxon>Tracheophyta</taxon>
        <taxon>Spermatophyta</taxon>
        <taxon>Magnoliopsida</taxon>
        <taxon>eudicotyledons</taxon>
        <taxon>Gunneridae</taxon>
        <taxon>Pentapetalae</taxon>
        <taxon>rosids</taxon>
        <taxon>fabids</taxon>
        <taxon>Fagales</taxon>
        <taxon>Fagaceae</taxon>
        <taxon>Fagus</taxon>
    </lineage>
</organism>
<protein>
    <submittedName>
        <fullName evidence="2">Uncharacterized protein</fullName>
    </submittedName>
</protein>
<feature type="region of interest" description="Disordered" evidence="1">
    <location>
        <begin position="51"/>
        <end position="77"/>
    </location>
</feature>
<feature type="compositionally biased region" description="Polar residues" evidence="1">
    <location>
        <begin position="51"/>
        <end position="64"/>
    </location>
</feature>
<evidence type="ECO:0000256" key="1">
    <source>
        <dbReference type="SAM" id="MobiDB-lite"/>
    </source>
</evidence>
<dbReference type="EMBL" id="OIVN01000335">
    <property type="protein sequence ID" value="SPC78506.1"/>
    <property type="molecule type" value="Genomic_DNA"/>
</dbReference>
<proteinExistence type="predicted"/>
<accession>A0A2N9EHU7</accession>
<evidence type="ECO:0000313" key="2">
    <source>
        <dbReference type="EMBL" id="SPC78506.1"/>
    </source>
</evidence>
<dbReference type="AlphaFoldDB" id="A0A2N9EHU7"/>
<sequence length="181" mass="19650">MGSVCCCFPVKDPGEILDGSSHENNIPPNSLIHNFLDKYTAFFSNAQMDALPSSHQEAASSTPNRAPENPEPESILAPPRTLAFDSDLRYDNVQRDGIVRALNKSAGVLQICSALRGGSVHIGQELVTESNCGEESKKCHSESPRKFSSENRKAGYLYDCPSPDDEDVCPTCLEGLLLHLA</sequence>
<reference evidence="2" key="1">
    <citation type="submission" date="2018-02" db="EMBL/GenBank/DDBJ databases">
        <authorList>
            <person name="Cohen D.B."/>
            <person name="Kent A.D."/>
        </authorList>
    </citation>
    <scope>NUCLEOTIDE SEQUENCE</scope>
</reference>